<dbReference type="Proteomes" id="UP000324678">
    <property type="component" value="Chromosome"/>
</dbReference>
<dbReference type="AlphaFoldDB" id="A0A5C1YK01"/>
<dbReference type="Gene3D" id="1.10.490.10">
    <property type="entry name" value="Globins"/>
    <property type="match status" value="1"/>
</dbReference>
<reference evidence="7 8" key="1">
    <citation type="submission" date="2019-09" db="EMBL/GenBank/DDBJ databases">
        <title>Genome sequencing of strain KACC 19306.</title>
        <authorList>
            <person name="Heo J."/>
            <person name="Kim S.-J."/>
            <person name="Kim J.-S."/>
            <person name="Hong S.-B."/>
            <person name="Kwon S.-W."/>
        </authorList>
    </citation>
    <scope>NUCLEOTIDE SEQUENCE [LARGE SCALE GENOMIC DNA]</scope>
    <source>
        <strain evidence="7 8">KACC 19306</strain>
    </source>
</reference>
<feature type="region of interest" description="Disordered" evidence="6">
    <location>
        <begin position="1"/>
        <end position="33"/>
    </location>
</feature>
<dbReference type="PANTHER" id="PTHR47366">
    <property type="entry name" value="TWO-ON-TWO HEMOGLOBIN-3"/>
    <property type="match status" value="1"/>
</dbReference>
<evidence type="ECO:0000256" key="6">
    <source>
        <dbReference type="SAM" id="MobiDB-lite"/>
    </source>
</evidence>
<keyword evidence="3" id="KW-0479">Metal-binding</keyword>
<evidence type="ECO:0000313" key="7">
    <source>
        <dbReference type="EMBL" id="QEO15795.1"/>
    </source>
</evidence>
<organism evidence="7 8">
    <name type="scientific">Agromyces intestinalis</name>
    <dbReference type="NCBI Taxonomy" id="2592652"/>
    <lineage>
        <taxon>Bacteria</taxon>
        <taxon>Bacillati</taxon>
        <taxon>Actinomycetota</taxon>
        <taxon>Actinomycetes</taxon>
        <taxon>Micrococcales</taxon>
        <taxon>Microbacteriaceae</taxon>
        <taxon>Agromyces</taxon>
    </lineage>
</organism>
<dbReference type="SUPFAM" id="SSF46458">
    <property type="entry name" value="Globin-like"/>
    <property type="match status" value="1"/>
</dbReference>
<accession>A0A5C1YK01</accession>
<dbReference type="InterPro" id="IPR012292">
    <property type="entry name" value="Globin/Proto"/>
</dbReference>
<evidence type="ECO:0000313" key="8">
    <source>
        <dbReference type="Proteomes" id="UP000324678"/>
    </source>
</evidence>
<keyword evidence="8" id="KW-1185">Reference proteome</keyword>
<evidence type="ECO:0000256" key="5">
    <source>
        <dbReference type="ARBA" id="ARBA00034496"/>
    </source>
</evidence>
<evidence type="ECO:0000256" key="1">
    <source>
        <dbReference type="ARBA" id="ARBA00022448"/>
    </source>
</evidence>
<dbReference type="GO" id="GO:0020037">
    <property type="term" value="F:heme binding"/>
    <property type="evidence" value="ECO:0007669"/>
    <property type="project" value="InterPro"/>
</dbReference>
<dbReference type="InterPro" id="IPR009050">
    <property type="entry name" value="Globin-like_sf"/>
</dbReference>
<dbReference type="GO" id="GO:0005344">
    <property type="term" value="F:oxygen carrier activity"/>
    <property type="evidence" value="ECO:0007669"/>
    <property type="project" value="InterPro"/>
</dbReference>
<dbReference type="InterPro" id="IPR001486">
    <property type="entry name" value="Hemoglobin_trunc"/>
</dbReference>
<feature type="compositionally biased region" description="Low complexity" evidence="6">
    <location>
        <begin position="1"/>
        <end position="10"/>
    </location>
</feature>
<keyword evidence="4" id="KW-0408">Iron</keyword>
<evidence type="ECO:0000256" key="4">
    <source>
        <dbReference type="ARBA" id="ARBA00023004"/>
    </source>
</evidence>
<sequence>MSEAFPASPSAVPPAAVPPASVPPASVPPASVPLRGSEHGAALGPSFFEQVGGHATFERLVDAFYRGVADDPVLKPMYPEEDLGPAKRRLQLFLEQYWGGPGTYSAERGHPRLRLRHQPFHVNPDARDRWLTHMRRAVDSLELSPLHEETLWDYLQRAAFAMVNTFDD</sequence>
<keyword evidence="2" id="KW-0349">Heme</keyword>
<dbReference type="GO" id="GO:0019825">
    <property type="term" value="F:oxygen binding"/>
    <property type="evidence" value="ECO:0007669"/>
    <property type="project" value="InterPro"/>
</dbReference>
<dbReference type="InterPro" id="IPR044203">
    <property type="entry name" value="GlbO/GLB3-like"/>
</dbReference>
<keyword evidence="1" id="KW-0813">Transport</keyword>
<comment type="similarity">
    <text evidence="5">Belongs to the truncated hemoglobin family. Group II subfamily.</text>
</comment>
<proteinExistence type="inferred from homology"/>
<evidence type="ECO:0000256" key="2">
    <source>
        <dbReference type="ARBA" id="ARBA00022617"/>
    </source>
</evidence>
<dbReference type="CDD" id="cd14771">
    <property type="entry name" value="TrHb2_Mt-trHbO-like_O"/>
    <property type="match status" value="1"/>
</dbReference>
<dbReference type="EMBL" id="CP043505">
    <property type="protein sequence ID" value="QEO15795.1"/>
    <property type="molecule type" value="Genomic_DNA"/>
</dbReference>
<dbReference type="KEGG" id="ail:FLP10_16235"/>
<gene>
    <name evidence="7" type="ORF">FLP10_16235</name>
</gene>
<dbReference type="OrthoDB" id="9790913at2"/>
<dbReference type="PANTHER" id="PTHR47366:SF1">
    <property type="entry name" value="TWO-ON-TWO HEMOGLOBIN-3"/>
    <property type="match status" value="1"/>
</dbReference>
<feature type="compositionally biased region" description="Pro residues" evidence="6">
    <location>
        <begin position="11"/>
        <end position="31"/>
    </location>
</feature>
<evidence type="ECO:0000256" key="3">
    <source>
        <dbReference type="ARBA" id="ARBA00022723"/>
    </source>
</evidence>
<protein>
    <submittedName>
        <fullName evidence="7">Globin</fullName>
    </submittedName>
</protein>
<dbReference type="GO" id="GO:0046872">
    <property type="term" value="F:metal ion binding"/>
    <property type="evidence" value="ECO:0007669"/>
    <property type="project" value="UniProtKB-KW"/>
</dbReference>
<name>A0A5C1YK01_9MICO</name>
<dbReference type="Pfam" id="PF01152">
    <property type="entry name" value="Bac_globin"/>
    <property type="match status" value="1"/>
</dbReference>